<organism evidence="10 11">
    <name type="scientific">Halopelagius inordinatus</name>
    <dbReference type="NCBI Taxonomy" id="553467"/>
    <lineage>
        <taxon>Archaea</taxon>
        <taxon>Methanobacteriati</taxon>
        <taxon>Methanobacteriota</taxon>
        <taxon>Stenosarchaea group</taxon>
        <taxon>Halobacteria</taxon>
        <taxon>Halobacteriales</taxon>
        <taxon>Haloferacaceae</taxon>
    </lineage>
</organism>
<keyword evidence="8" id="KW-0472">Membrane</keyword>
<evidence type="ECO:0000256" key="5">
    <source>
        <dbReference type="ARBA" id="ARBA00022777"/>
    </source>
</evidence>
<comment type="catalytic activity">
    <reaction evidence="1">
        <text>ATP + protein L-histidine = ADP + protein N-phospho-L-histidine.</text>
        <dbReference type="EC" id="2.7.13.3"/>
    </reaction>
</comment>
<evidence type="ECO:0000256" key="6">
    <source>
        <dbReference type="ARBA" id="ARBA00022840"/>
    </source>
</evidence>
<dbReference type="RefSeq" id="WP_092887819.1">
    <property type="nucleotide sequence ID" value="NZ_FOOQ01000001.1"/>
</dbReference>
<feature type="transmembrane region" description="Helical" evidence="8">
    <location>
        <begin position="97"/>
        <end position="117"/>
    </location>
</feature>
<dbReference type="InterPro" id="IPR005467">
    <property type="entry name" value="His_kinase_dom"/>
</dbReference>
<accession>A0A1I2M230</accession>
<evidence type="ECO:0000256" key="4">
    <source>
        <dbReference type="ARBA" id="ARBA00022741"/>
    </source>
</evidence>
<dbReference type="PANTHER" id="PTHR44936:SF10">
    <property type="entry name" value="SENSOR PROTEIN RSTB"/>
    <property type="match status" value="1"/>
</dbReference>
<evidence type="ECO:0000256" key="8">
    <source>
        <dbReference type="SAM" id="Phobius"/>
    </source>
</evidence>
<dbReference type="AlphaFoldDB" id="A0A1I2M230"/>
<reference evidence="11" key="1">
    <citation type="submission" date="2016-10" db="EMBL/GenBank/DDBJ databases">
        <authorList>
            <person name="Varghese N."/>
            <person name="Submissions S."/>
        </authorList>
    </citation>
    <scope>NUCLEOTIDE SEQUENCE [LARGE SCALE GENOMIC DNA]</scope>
    <source>
        <strain evidence="11">CGMCC 1.7739</strain>
    </source>
</reference>
<dbReference type="Gene3D" id="3.30.565.10">
    <property type="entry name" value="Histidine kinase-like ATPase, C-terminal domain"/>
    <property type="match status" value="1"/>
</dbReference>
<dbReference type="PANTHER" id="PTHR44936">
    <property type="entry name" value="SENSOR PROTEIN CREC"/>
    <property type="match status" value="1"/>
</dbReference>
<feature type="transmembrane region" description="Helical" evidence="8">
    <location>
        <begin position="129"/>
        <end position="150"/>
    </location>
</feature>
<dbReference type="InterPro" id="IPR036890">
    <property type="entry name" value="HATPase_C_sf"/>
</dbReference>
<dbReference type="GO" id="GO:0005524">
    <property type="term" value="F:ATP binding"/>
    <property type="evidence" value="ECO:0007669"/>
    <property type="project" value="UniProtKB-KW"/>
</dbReference>
<evidence type="ECO:0000259" key="9">
    <source>
        <dbReference type="PROSITE" id="PS50109"/>
    </source>
</evidence>
<feature type="transmembrane region" description="Helical" evidence="8">
    <location>
        <begin position="64"/>
        <end position="85"/>
    </location>
</feature>
<evidence type="ECO:0000256" key="3">
    <source>
        <dbReference type="ARBA" id="ARBA00022679"/>
    </source>
</evidence>
<feature type="region of interest" description="Disordered" evidence="7">
    <location>
        <begin position="290"/>
        <end position="316"/>
    </location>
</feature>
<dbReference type="GO" id="GO:0004673">
    <property type="term" value="F:protein histidine kinase activity"/>
    <property type="evidence" value="ECO:0007669"/>
    <property type="project" value="UniProtKB-EC"/>
</dbReference>
<evidence type="ECO:0000313" key="10">
    <source>
        <dbReference type="EMBL" id="SFF83361.1"/>
    </source>
</evidence>
<dbReference type="Pfam" id="PF02518">
    <property type="entry name" value="HATPase_c"/>
    <property type="match status" value="1"/>
</dbReference>
<dbReference type="OrthoDB" id="342253at2157"/>
<dbReference type="Proteomes" id="UP000198876">
    <property type="component" value="Unassembled WGS sequence"/>
</dbReference>
<proteinExistence type="predicted"/>
<keyword evidence="8" id="KW-0812">Transmembrane</keyword>
<keyword evidence="5 10" id="KW-0418">Kinase</keyword>
<name>A0A1I2M230_9EURY</name>
<dbReference type="EMBL" id="FOOQ01000001">
    <property type="protein sequence ID" value="SFF83361.1"/>
    <property type="molecule type" value="Genomic_DNA"/>
</dbReference>
<evidence type="ECO:0000256" key="1">
    <source>
        <dbReference type="ARBA" id="ARBA00000085"/>
    </source>
</evidence>
<dbReference type="STRING" id="553467.SAMN04488063_0460"/>
<evidence type="ECO:0000256" key="2">
    <source>
        <dbReference type="ARBA" id="ARBA00012438"/>
    </source>
</evidence>
<keyword evidence="4" id="KW-0547">Nucleotide-binding</keyword>
<gene>
    <name evidence="10" type="ORF">SAMN04488063_0460</name>
</gene>
<keyword evidence="11" id="KW-1185">Reference proteome</keyword>
<evidence type="ECO:0000256" key="7">
    <source>
        <dbReference type="SAM" id="MobiDB-lite"/>
    </source>
</evidence>
<feature type="transmembrane region" description="Helical" evidence="8">
    <location>
        <begin position="33"/>
        <end position="52"/>
    </location>
</feature>
<dbReference type="EC" id="2.7.13.3" evidence="2"/>
<keyword evidence="3" id="KW-0808">Transferase</keyword>
<dbReference type="SUPFAM" id="SSF55874">
    <property type="entry name" value="ATPase domain of HSP90 chaperone/DNA topoisomerase II/histidine kinase"/>
    <property type="match status" value="1"/>
</dbReference>
<sequence>MRPRLLSLADRLGFSSPPDAAFDGTQRRGPKRLVASGLLASTGLLLLVPNMYPLLRGAPTPIATALSVLGSAVSVGLVAAGYLLHRSRFSDRNAVRIAAWNALGVVVLGLVMLGHAASQGAVPTGLDTTTFVVANLVAIAAAAHVVIGVYDARRVRAEQLARERRRIAVLNRVLRHNLRHEAQVLSGYADIVAAEAGANDRLASSAATVKRSADTVGSLADDAKVIMQARERGPDAYEPTDAEAVLGGAVDDVRADSPSADVTVRATDESVSVLATSDLRRALSELVENAVEHGSTGDSPSDDAAERDSPNVAASVRRDGDVVEFRVVDEGPGIPDHERAVVNGDAEITQLTHGSGLGLWVAKAVAESHGGELTFAEGDADGAVVTLSVPRA</sequence>
<dbReference type="InterPro" id="IPR050980">
    <property type="entry name" value="2C_sensor_his_kinase"/>
</dbReference>
<dbReference type="InterPro" id="IPR003594">
    <property type="entry name" value="HATPase_dom"/>
</dbReference>
<dbReference type="PROSITE" id="PS50109">
    <property type="entry name" value="HIS_KIN"/>
    <property type="match status" value="1"/>
</dbReference>
<feature type="domain" description="Histidine kinase" evidence="9">
    <location>
        <begin position="173"/>
        <end position="392"/>
    </location>
</feature>
<dbReference type="SMART" id="SM00387">
    <property type="entry name" value="HATPase_c"/>
    <property type="match status" value="1"/>
</dbReference>
<keyword evidence="6" id="KW-0067">ATP-binding</keyword>
<keyword evidence="8" id="KW-1133">Transmembrane helix</keyword>
<dbReference type="CDD" id="cd00075">
    <property type="entry name" value="HATPase"/>
    <property type="match status" value="1"/>
</dbReference>
<evidence type="ECO:0000313" key="11">
    <source>
        <dbReference type="Proteomes" id="UP000198876"/>
    </source>
</evidence>
<protein>
    <recommendedName>
        <fullName evidence="2">histidine kinase</fullName>
        <ecNumber evidence="2">2.7.13.3</ecNumber>
    </recommendedName>
</protein>